<evidence type="ECO:0000256" key="1">
    <source>
        <dbReference type="ARBA" id="ARBA00005495"/>
    </source>
</evidence>
<dbReference type="PROSITE" id="PS51891">
    <property type="entry name" value="CENP_V_GFA"/>
    <property type="match status" value="1"/>
</dbReference>
<evidence type="ECO:0000256" key="3">
    <source>
        <dbReference type="ARBA" id="ARBA00022833"/>
    </source>
</evidence>
<dbReference type="GO" id="GO:0046872">
    <property type="term" value="F:metal ion binding"/>
    <property type="evidence" value="ECO:0007669"/>
    <property type="project" value="UniProtKB-KW"/>
</dbReference>
<dbReference type="InterPro" id="IPR011057">
    <property type="entry name" value="Mss4-like_sf"/>
</dbReference>
<sequence>MIDARCSRGAVALSLPGPSTLVVACHCIDCQRRTGAPFGVGAFYPAEAVTIFGTPKEFVRDGASGAKVRIYFCPDCGWTVYWKADKRPGMLGVAVGAIADPNFPAPIRSVFEQSKHAWVEINGAGVEHFQQGSLPKAAS</sequence>
<dbReference type="Proteomes" id="UP000594621">
    <property type="component" value="Chromosome"/>
</dbReference>
<dbReference type="EMBL" id="CP061379">
    <property type="protein sequence ID" value="QPF95189.1"/>
    <property type="molecule type" value="Genomic_DNA"/>
</dbReference>
<dbReference type="GO" id="GO:0016846">
    <property type="term" value="F:carbon-sulfur lyase activity"/>
    <property type="evidence" value="ECO:0007669"/>
    <property type="project" value="InterPro"/>
</dbReference>
<dbReference type="PANTHER" id="PTHR33337:SF40">
    <property type="entry name" value="CENP-V_GFA DOMAIN-CONTAINING PROTEIN-RELATED"/>
    <property type="match status" value="1"/>
</dbReference>
<evidence type="ECO:0000313" key="7">
    <source>
        <dbReference type="Proteomes" id="UP000594621"/>
    </source>
</evidence>
<comment type="similarity">
    <text evidence="1">Belongs to the Gfa family.</text>
</comment>
<dbReference type="PANTHER" id="PTHR33337">
    <property type="entry name" value="GFA DOMAIN-CONTAINING PROTEIN"/>
    <property type="match status" value="1"/>
</dbReference>
<reference evidence="6 7" key="1">
    <citation type="submission" date="2020-09" db="EMBL/GenBank/DDBJ databases">
        <title>Complete genomes of bradyrhizobia occurring on native shrubby legumes in Australia.</title>
        <authorList>
            <person name="Lafay B."/>
        </authorList>
    </citation>
    <scope>NUCLEOTIDE SEQUENCE [LARGE SCALE GENOMIC DNA]</scope>
    <source>
        <strain evidence="6 7">BDV5040</strain>
    </source>
</reference>
<keyword evidence="3" id="KW-0862">Zinc</keyword>
<proteinExistence type="inferred from homology"/>
<dbReference type="Gene3D" id="3.90.1590.10">
    <property type="entry name" value="glutathione-dependent formaldehyde- activating enzyme (gfa)"/>
    <property type="match status" value="1"/>
</dbReference>
<evidence type="ECO:0000256" key="2">
    <source>
        <dbReference type="ARBA" id="ARBA00022723"/>
    </source>
</evidence>
<dbReference type="RefSeq" id="WP_195804647.1">
    <property type="nucleotide sequence ID" value="NZ_CP061379.1"/>
</dbReference>
<evidence type="ECO:0000259" key="5">
    <source>
        <dbReference type="PROSITE" id="PS51891"/>
    </source>
</evidence>
<evidence type="ECO:0000256" key="4">
    <source>
        <dbReference type="ARBA" id="ARBA00023239"/>
    </source>
</evidence>
<protein>
    <submittedName>
        <fullName evidence="6">GFA family protein</fullName>
    </submittedName>
</protein>
<dbReference type="KEGG" id="bcou:IC761_14190"/>
<dbReference type="Pfam" id="PF04828">
    <property type="entry name" value="GFA"/>
    <property type="match status" value="1"/>
</dbReference>
<keyword evidence="2" id="KW-0479">Metal-binding</keyword>
<name>A0A7S9H2W8_9BRAD</name>
<keyword evidence="4" id="KW-0456">Lyase</keyword>
<accession>A0A7S9H2W8</accession>
<evidence type="ECO:0000313" key="6">
    <source>
        <dbReference type="EMBL" id="QPF95189.1"/>
    </source>
</evidence>
<dbReference type="InterPro" id="IPR006913">
    <property type="entry name" value="CENP-V/GFA"/>
</dbReference>
<keyword evidence="7" id="KW-1185">Reference proteome</keyword>
<gene>
    <name evidence="6" type="ORF">IC761_14190</name>
</gene>
<dbReference type="PROSITE" id="PS51257">
    <property type="entry name" value="PROKAR_LIPOPROTEIN"/>
    <property type="match status" value="1"/>
</dbReference>
<feature type="domain" description="CENP-V/GFA" evidence="5">
    <location>
        <begin position="2"/>
        <end position="104"/>
    </location>
</feature>
<dbReference type="SUPFAM" id="SSF51316">
    <property type="entry name" value="Mss4-like"/>
    <property type="match status" value="1"/>
</dbReference>
<dbReference type="AlphaFoldDB" id="A0A7S9H2W8"/>
<organism evidence="6 7">
    <name type="scientific">Bradyrhizobium commune</name>
    <dbReference type="NCBI Taxonomy" id="83627"/>
    <lineage>
        <taxon>Bacteria</taxon>
        <taxon>Pseudomonadati</taxon>
        <taxon>Pseudomonadota</taxon>
        <taxon>Alphaproteobacteria</taxon>
        <taxon>Hyphomicrobiales</taxon>
        <taxon>Nitrobacteraceae</taxon>
        <taxon>Bradyrhizobium</taxon>
    </lineage>
</organism>